<comment type="caution">
    <text evidence="5">The sequence shown here is derived from an EMBL/GenBank/DDBJ whole genome shotgun (WGS) entry which is preliminary data.</text>
</comment>
<evidence type="ECO:0000256" key="1">
    <source>
        <dbReference type="ARBA" id="ARBA00023125"/>
    </source>
</evidence>
<dbReference type="EMBL" id="BMHA01000001">
    <property type="protein sequence ID" value="GGI03335.1"/>
    <property type="molecule type" value="Genomic_DNA"/>
</dbReference>
<dbReference type="GO" id="GO:0003677">
    <property type="term" value="F:DNA binding"/>
    <property type="evidence" value="ECO:0007669"/>
    <property type="project" value="UniProtKB-KW"/>
</dbReference>
<feature type="region of interest" description="Disordered" evidence="3">
    <location>
        <begin position="1"/>
        <end position="54"/>
    </location>
</feature>
<evidence type="ECO:0000256" key="3">
    <source>
        <dbReference type="SAM" id="MobiDB-lite"/>
    </source>
</evidence>
<dbReference type="PANTHER" id="PTHR30204:SF58">
    <property type="entry name" value="HTH-TYPE TRANSCRIPTIONAL REGULATOR YFMP"/>
    <property type="match status" value="1"/>
</dbReference>
<dbReference type="PROSITE" id="PS00552">
    <property type="entry name" value="HTH_MERR_1"/>
    <property type="match status" value="1"/>
</dbReference>
<dbReference type="GO" id="GO:0003700">
    <property type="term" value="F:DNA-binding transcription factor activity"/>
    <property type="evidence" value="ECO:0007669"/>
    <property type="project" value="InterPro"/>
</dbReference>
<reference evidence="5" key="2">
    <citation type="submission" date="2020-09" db="EMBL/GenBank/DDBJ databases">
        <authorList>
            <person name="Sun Q."/>
            <person name="Zhou Y."/>
        </authorList>
    </citation>
    <scope>NUCLEOTIDE SEQUENCE</scope>
    <source>
        <strain evidence="5">CGMCC 1.14988</strain>
    </source>
</reference>
<dbReference type="CDD" id="cd04766">
    <property type="entry name" value="HTH_HspR"/>
    <property type="match status" value="1"/>
</dbReference>
<evidence type="ECO:0000256" key="2">
    <source>
        <dbReference type="SAM" id="Coils"/>
    </source>
</evidence>
<reference evidence="5" key="1">
    <citation type="journal article" date="2014" name="Int. J. Syst. Evol. Microbiol.">
        <title>Complete genome sequence of Corynebacterium casei LMG S-19264T (=DSM 44701T), isolated from a smear-ripened cheese.</title>
        <authorList>
            <consortium name="US DOE Joint Genome Institute (JGI-PGF)"/>
            <person name="Walter F."/>
            <person name="Albersmeier A."/>
            <person name="Kalinowski J."/>
            <person name="Ruckert C."/>
        </authorList>
    </citation>
    <scope>NUCLEOTIDE SEQUENCE</scope>
    <source>
        <strain evidence="5">CGMCC 1.14988</strain>
    </source>
</reference>
<dbReference type="SUPFAM" id="SSF46955">
    <property type="entry name" value="Putative DNA-binding domain"/>
    <property type="match status" value="1"/>
</dbReference>
<dbReference type="Gene3D" id="1.10.1660.10">
    <property type="match status" value="1"/>
</dbReference>
<accession>A0A8J3ABK6</accession>
<feature type="region of interest" description="Disordered" evidence="3">
    <location>
        <begin position="174"/>
        <end position="206"/>
    </location>
</feature>
<keyword evidence="6" id="KW-1185">Reference proteome</keyword>
<keyword evidence="1" id="KW-0238">DNA-binding</keyword>
<feature type="coiled-coil region" evidence="2">
    <location>
        <begin position="123"/>
        <end position="150"/>
    </location>
</feature>
<dbReference type="InterPro" id="IPR009061">
    <property type="entry name" value="DNA-bd_dom_put_sf"/>
</dbReference>
<dbReference type="NCBIfam" id="NF047375">
    <property type="entry name" value="HeatShock_HspR"/>
    <property type="match status" value="1"/>
</dbReference>
<dbReference type="SMART" id="SM00422">
    <property type="entry name" value="HTH_MERR"/>
    <property type="match status" value="1"/>
</dbReference>
<evidence type="ECO:0000313" key="6">
    <source>
        <dbReference type="Proteomes" id="UP000650511"/>
    </source>
</evidence>
<dbReference type="RefSeq" id="WP_229730436.1">
    <property type="nucleotide sequence ID" value="NZ_BMHA01000001.1"/>
</dbReference>
<dbReference type="PANTHER" id="PTHR30204">
    <property type="entry name" value="REDOX-CYCLING DRUG-SENSING TRANSCRIPTIONAL ACTIVATOR SOXR"/>
    <property type="match status" value="1"/>
</dbReference>
<dbReference type="InterPro" id="IPR047057">
    <property type="entry name" value="MerR_fam"/>
</dbReference>
<gene>
    <name evidence="5" type="ORF">GCM10011354_03520</name>
</gene>
<name>A0A8J3ABK6_9ACTN</name>
<feature type="domain" description="HTH merR-type" evidence="4">
    <location>
        <begin position="57"/>
        <end position="126"/>
    </location>
</feature>
<dbReference type="Pfam" id="PF13411">
    <property type="entry name" value="MerR_1"/>
    <property type="match status" value="1"/>
</dbReference>
<keyword evidence="2" id="KW-0175">Coiled coil</keyword>
<sequence>MAAPPTSDEAPERTGATSPQHFLEPHASSGWSWSRRDDDEPEVTDRFRPQDDDDTPVYVISVAAELADLHPQTLRAYEREGLLHPARTEGGTRRYSRRDVERLRLIRTLTQDEGLNLAGVRVVLELGEKLEGARRRIGELEEMVRVLAARVEQRPPAERFEIVKAPTRDLEVHQLRRRTGQRPAARPPVQRATPIPPPERRMAGEG</sequence>
<feature type="compositionally biased region" description="Basic and acidic residues" evidence="3">
    <location>
        <begin position="34"/>
        <end position="50"/>
    </location>
</feature>
<proteinExistence type="predicted"/>
<organism evidence="5 6">
    <name type="scientific">Egicoccus halophilus</name>
    <dbReference type="NCBI Taxonomy" id="1670830"/>
    <lineage>
        <taxon>Bacteria</taxon>
        <taxon>Bacillati</taxon>
        <taxon>Actinomycetota</taxon>
        <taxon>Nitriliruptoria</taxon>
        <taxon>Egicoccales</taxon>
        <taxon>Egicoccaceae</taxon>
        <taxon>Egicoccus</taxon>
    </lineage>
</organism>
<dbReference type="Proteomes" id="UP000650511">
    <property type="component" value="Unassembled WGS sequence"/>
</dbReference>
<evidence type="ECO:0000259" key="4">
    <source>
        <dbReference type="PROSITE" id="PS50937"/>
    </source>
</evidence>
<dbReference type="PROSITE" id="PS50937">
    <property type="entry name" value="HTH_MERR_2"/>
    <property type="match status" value="1"/>
</dbReference>
<protein>
    <recommendedName>
        <fullName evidence="4">HTH merR-type domain-containing protein</fullName>
    </recommendedName>
</protein>
<dbReference type="InterPro" id="IPR000551">
    <property type="entry name" value="MerR-type_HTH_dom"/>
</dbReference>
<evidence type="ECO:0000313" key="5">
    <source>
        <dbReference type="EMBL" id="GGI03335.1"/>
    </source>
</evidence>
<dbReference type="AlphaFoldDB" id="A0A8J3ABK6"/>